<evidence type="ECO:0000313" key="3">
    <source>
        <dbReference type="EMBL" id="MDT0309685.1"/>
    </source>
</evidence>
<protein>
    <submittedName>
        <fullName evidence="3">SLATT domain-containing protein</fullName>
    </submittedName>
</protein>
<reference evidence="4" key="1">
    <citation type="submission" date="2023-07" db="EMBL/GenBank/DDBJ databases">
        <title>30 novel species of actinomycetes from the DSMZ collection.</title>
        <authorList>
            <person name="Nouioui I."/>
        </authorList>
    </citation>
    <scope>NUCLEOTIDE SEQUENCE [LARGE SCALE GENOMIC DNA]</scope>
    <source>
        <strain evidence="4">DSM 44917</strain>
    </source>
</reference>
<evidence type="ECO:0000256" key="2">
    <source>
        <dbReference type="SAM" id="Phobius"/>
    </source>
</evidence>
<feature type="region of interest" description="Disordered" evidence="1">
    <location>
        <begin position="131"/>
        <end position="173"/>
    </location>
</feature>
<dbReference type="RefSeq" id="WP_311632647.1">
    <property type="nucleotide sequence ID" value="NZ_JAVREN010000043.1"/>
</dbReference>
<dbReference type="EMBL" id="JAVREN010000043">
    <property type="protein sequence ID" value="MDT0309685.1"/>
    <property type="molecule type" value="Genomic_DNA"/>
</dbReference>
<evidence type="ECO:0000313" key="4">
    <source>
        <dbReference type="Proteomes" id="UP001183388"/>
    </source>
</evidence>
<comment type="caution">
    <text evidence="3">The sequence shown here is derived from an EMBL/GenBank/DDBJ whole genome shotgun (WGS) entry which is preliminary data.</text>
</comment>
<organism evidence="3 4">
    <name type="scientific">Streptomyces boetiae</name>
    <dbReference type="NCBI Taxonomy" id="3075541"/>
    <lineage>
        <taxon>Bacteria</taxon>
        <taxon>Bacillati</taxon>
        <taxon>Actinomycetota</taxon>
        <taxon>Actinomycetes</taxon>
        <taxon>Kitasatosporales</taxon>
        <taxon>Streptomycetaceae</taxon>
        <taxon>Streptomyces</taxon>
    </lineage>
</organism>
<gene>
    <name evidence="3" type="ORF">RM780_22390</name>
</gene>
<keyword evidence="4" id="KW-1185">Reference proteome</keyword>
<keyword evidence="2" id="KW-0812">Transmembrane</keyword>
<dbReference type="NCBIfam" id="NF033632">
    <property type="entry name" value="SLATT_4"/>
    <property type="match status" value="1"/>
</dbReference>
<keyword evidence="2" id="KW-0472">Membrane</keyword>
<accession>A0ABU2LDN3</accession>
<feature type="compositionally biased region" description="Basic and acidic residues" evidence="1">
    <location>
        <begin position="131"/>
        <end position="143"/>
    </location>
</feature>
<dbReference type="Proteomes" id="UP001183388">
    <property type="component" value="Unassembled WGS sequence"/>
</dbReference>
<sequence length="173" mass="18347">MSLIPDGLPESHRAIAQEADRIHESAMWSAQGQFEQAKLWRLINLVLGVPAAGLAAVSGGTALAGDVGIWPGVLALGAAALSATLTTVNASRRMTQAQASANAYLQLQTAARQFLTIDLADMNREDARDGLRNLTNTRDELNKTSDPPGRLAYKRSSRNISGGGQTYATDEGE</sequence>
<feature type="transmembrane region" description="Helical" evidence="2">
    <location>
        <begin position="42"/>
        <end position="63"/>
    </location>
</feature>
<keyword evidence="2" id="KW-1133">Transmembrane helix</keyword>
<evidence type="ECO:0000256" key="1">
    <source>
        <dbReference type="SAM" id="MobiDB-lite"/>
    </source>
</evidence>
<feature type="transmembrane region" description="Helical" evidence="2">
    <location>
        <begin position="69"/>
        <end position="88"/>
    </location>
</feature>
<name>A0ABU2LDN3_9ACTN</name>
<proteinExistence type="predicted"/>